<accession>A0A9N8YVQ7</accession>
<reference evidence="1" key="1">
    <citation type="submission" date="2021-06" db="EMBL/GenBank/DDBJ databases">
        <authorList>
            <person name="Kallberg Y."/>
            <person name="Tangrot J."/>
            <person name="Rosling A."/>
        </authorList>
    </citation>
    <scope>NUCLEOTIDE SEQUENCE</scope>
    <source>
        <strain evidence="1">MA453B</strain>
    </source>
</reference>
<protein>
    <submittedName>
        <fullName evidence="1">22787_t:CDS:1</fullName>
    </submittedName>
</protein>
<proteinExistence type="predicted"/>
<sequence length="69" mass="7736">MLQESFTATEVTKSTSSITEVIDFTSTATKVTESTSNLVPTINQPFTNIYTQDDCFWPLEKRSKADLLL</sequence>
<name>A0A9N8YVQ7_9GLOM</name>
<comment type="caution">
    <text evidence="1">The sequence shown here is derived from an EMBL/GenBank/DDBJ whole genome shotgun (WGS) entry which is preliminary data.</text>
</comment>
<dbReference type="Proteomes" id="UP000789405">
    <property type="component" value="Unassembled WGS sequence"/>
</dbReference>
<organism evidence="1 2">
    <name type="scientific">Dentiscutata erythropus</name>
    <dbReference type="NCBI Taxonomy" id="1348616"/>
    <lineage>
        <taxon>Eukaryota</taxon>
        <taxon>Fungi</taxon>
        <taxon>Fungi incertae sedis</taxon>
        <taxon>Mucoromycota</taxon>
        <taxon>Glomeromycotina</taxon>
        <taxon>Glomeromycetes</taxon>
        <taxon>Diversisporales</taxon>
        <taxon>Gigasporaceae</taxon>
        <taxon>Dentiscutata</taxon>
    </lineage>
</organism>
<dbReference type="EMBL" id="CAJVPY010000175">
    <property type="protein sequence ID" value="CAG8455638.1"/>
    <property type="molecule type" value="Genomic_DNA"/>
</dbReference>
<gene>
    <name evidence="1" type="ORF">DERYTH_LOCUS750</name>
</gene>
<evidence type="ECO:0000313" key="1">
    <source>
        <dbReference type="EMBL" id="CAG8455638.1"/>
    </source>
</evidence>
<evidence type="ECO:0000313" key="2">
    <source>
        <dbReference type="Proteomes" id="UP000789405"/>
    </source>
</evidence>
<keyword evidence="2" id="KW-1185">Reference proteome</keyword>
<dbReference type="AlphaFoldDB" id="A0A9N8YVQ7"/>